<dbReference type="HOGENOM" id="CLU_2905837_0_0_1"/>
<organism evidence="1 2">
    <name type="scientific">Tulasnella calospora MUT 4182</name>
    <dbReference type="NCBI Taxonomy" id="1051891"/>
    <lineage>
        <taxon>Eukaryota</taxon>
        <taxon>Fungi</taxon>
        <taxon>Dikarya</taxon>
        <taxon>Basidiomycota</taxon>
        <taxon>Agaricomycotina</taxon>
        <taxon>Agaricomycetes</taxon>
        <taxon>Cantharellales</taxon>
        <taxon>Tulasnellaceae</taxon>
        <taxon>Tulasnella</taxon>
    </lineage>
</organism>
<sequence>MANGMLCVFRGEMSSLVAQPSASVGIALPSGVGSGMRGDSGTAGGGRMKYNALNDIWILVLQ</sequence>
<reference evidence="2" key="2">
    <citation type="submission" date="2015-01" db="EMBL/GenBank/DDBJ databases">
        <title>Evolutionary Origins and Diversification of the Mycorrhizal Mutualists.</title>
        <authorList>
            <consortium name="DOE Joint Genome Institute"/>
            <consortium name="Mycorrhizal Genomics Consortium"/>
            <person name="Kohler A."/>
            <person name="Kuo A."/>
            <person name="Nagy L.G."/>
            <person name="Floudas D."/>
            <person name="Copeland A."/>
            <person name="Barry K.W."/>
            <person name="Cichocki N."/>
            <person name="Veneault-Fourrey C."/>
            <person name="LaButti K."/>
            <person name="Lindquist E.A."/>
            <person name="Lipzen A."/>
            <person name="Lundell T."/>
            <person name="Morin E."/>
            <person name="Murat C."/>
            <person name="Riley R."/>
            <person name="Ohm R."/>
            <person name="Sun H."/>
            <person name="Tunlid A."/>
            <person name="Henrissat B."/>
            <person name="Grigoriev I.V."/>
            <person name="Hibbett D.S."/>
            <person name="Martin F."/>
        </authorList>
    </citation>
    <scope>NUCLEOTIDE SEQUENCE [LARGE SCALE GENOMIC DNA]</scope>
    <source>
        <strain evidence="2">MUT 4182</strain>
    </source>
</reference>
<proteinExistence type="predicted"/>
<name>A0A0C3K6T9_9AGAM</name>
<dbReference type="Proteomes" id="UP000054248">
    <property type="component" value="Unassembled WGS sequence"/>
</dbReference>
<reference evidence="1 2" key="1">
    <citation type="submission" date="2014-04" db="EMBL/GenBank/DDBJ databases">
        <authorList>
            <consortium name="DOE Joint Genome Institute"/>
            <person name="Kuo A."/>
            <person name="Girlanda M."/>
            <person name="Perotto S."/>
            <person name="Kohler A."/>
            <person name="Nagy L.G."/>
            <person name="Floudas D."/>
            <person name="Copeland A."/>
            <person name="Barry K.W."/>
            <person name="Cichocki N."/>
            <person name="Veneault-Fourrey C."/>
            <person name="LaButti K."/>
            <person name="Lindquist E.A."/>
            <person name="Lipzen A."/>
            <person name="Lundell T."/>
            <person name="Morin E."/>
            <person name="Murat C."/>
            <person name="Sun H."/>
            <person name="Tunlid A."/>
            <person name="Henrissat B."/>
            <person name="Grigoriev I.V."/>
            <person name="Hibbett D.S."/>
            <person name="Martin F."/>
            <person name="Nordberg H.P."/>
            <person name="Cantor M.N."/>
            <person name="Hua S.X."/>
        </authorList>
    </citation>
    <scope>NUCLEOTIDE SEQUENCE [LARGE SCALE GENOMIC DNA]</scope>
    <source>
        <strain evidence="1 2">MUT 4182</strain>
    </source>
</reference>
<dbReference type="EMBL" id="KN823429">
    <property type="protein sequence ID" value="KIO17113.1"/>
    <property type="molecule type" value="Genomic_DNA"/>
</dbReference>
<dbReference type="AlphaFoldDB" id="A0A0C3K6T9"/>
<evidence type="ECO:0000313" key="1">
    <source>
        <dbReference type="EMBL" id="KIO17113.1"/>
    </source>
</evidence>
<accession>A0A0C3K6T9</accession>
<protein>
    <submittedName>
        <fullName evidence="1">Uncharacterized protein</fullName>
    </submittedName>
</protein>
<keyword evidence="2" id="KW-1185">Reference proteome</keyword>
<evidence type="ECO:0000313" key="2">
    <source>
        <dbReference type="Proteomes" id="UP000054248"/>
    </source>
</evidence>
<gene>
    <name evidence="1" type="ORF">M407DRAFT_176306</name>
</gene>